<name>A0A194S9I2_RHOGW</name>
<evidence type="ECO:0000313" key="2">
    <source>
        <dbReference type="EMBL" id="KPV76056.1"/>
    </source>
</evidence>
<dbReference type="RefSeq" id="XP_018272105.1">
    <property type="nucleotide sequence ID" value="XM_018418604.1"/>
</dbReference>
<dbReference type="PANTHER" id="PTHR37543">
    <property type="entry name" value="CCCH ZINC FINGER DNA BINDING PROTEIN (AFU_ORTHOLOGUE AFUA_5G12760)"/>
    <property type="match status" value="1"/>
</dbReference>
<dbReference type="Proteomes" id="UP000053890">
    <property type="component" value="Unassembled WGS sequence"/>
</dbReference>
<organism evidence="2 3">
    <name type="scientific">Rhodotorula graminis (strain WP1)</name>
    <dbReference type="NCBI Taxonomy" id="578459"/>
    <lineage>
        <taxon>Eukaryota</taxon>
        <taxon>Fungi</taxon>
        <taxon>Dikarya</taxon>
        <taxon>Basidiomycota</taxon>
        <taxon>Pucciniomycotina</taxon>
        <taxon>Microbotryomycetes</taxon>
        <taxon>Sporidiobolales</taxon>
        <taxon>Sporidiobolaceae</taxon>
        <taxon>Rhodotorula</taxon>
    </lineage>
</organism>
<keyword evidence="1" id="KW-0175">Coiled coil</keyword>
<protein>
    <recommendedName>
        <fullName evidence="4">C3H1-type domain-containing protein</fullName>
    </recommendedName>
</protein>
<dbReference type="OMA" id="RRENETM"/>
<dbReference type="GeneID" id="28979051"/>
<sequence>MLPADASYFSFFANPDPTTRQGAPSSSSTASFYSPALISPVLGAFRRDSSDSSWSGSTSTTPSSIASCSSAFAPIGTSTSASAGAGTGSSALVDALLKERREADVALAAWRVRCETLEEEVGRLAVALDRVERERDEARTRGGAELLEGRVQIVASLSQARRLLHLPRPPHARPAPIINPDVPMSKQLVPPCNAHYLKGLCDVPRCRYEHRYELSPEQVDEMRRGAKHHVCNAIKHGLQCPDGDDCIFGHFCPRGPSCGRERCGFSSEQHLFVPPCRLGPCGR</sequence>
<evidence type="ECO:0008006" key="4">
    <source>
        <dbReference type="Google" id="ProtNLM"/>
    </source>
</evidence>
<proteinExistence type="predicted"/>
<feature type="coiled-coil region" evidence="1">
    <location>
        <begin position="100"/>
        <end position="141"/>
    </location>
</feature>
<keyword evidence="3" id="KW-1185">Reference proteome</keyword>
<dbReference type="AlphaFoldDB" id="A0A194S9I2"/>
<evidence type="ECO:0000313" key="3">
    <source>
        <dbReference type="Proteomes" id="UP000053890"/>
    </source>
</evidence>
<dbReference type="EMBL" id="KQ474077">
    <property type="protein sequence ID" value="KPV76056.1"/>
    <property type="molecule type" value="Genomic_DNA"/>
</dbReference>
<dbReference type="OrthoDB" id="2270193at2759"/>
<gene>
    <name evidence="2" type="ORF">RHOBADRAFT_64883</name>
</gene>
<reference evidence="2 3" key="1">
    <citation type="journal article" date="2015" name="Front. Microbiol.">
        <title>Genome sequence of the plant growth promoting endophytic yeast Rhodotorula graminis WP1.</title>
        <authorList>
            <person name="Firrincieli A."/>
            <person name="Otillar R."/>
            <person name="Salamov A."/>
            <person name="Schmutz J."/>
            <person name="Khan Z."/>
            <person name="Redman R.S."/>
            <person name="Fleck N.D."/>
            <person name="Lindquist E."/>
            <person name="Grigoriev I.V."/>
            <person name="Doty S.L."/>
        </authorList>
    </citation>
    <scope>NUCLEOTIDE SEQUENCE [LARGE SCALE GENOMIC DNA]</scope>
    <source>
        <strain evidence="2 3">WP1</strain>
    </source>
</reference>
<evidence type="ECO:0000256" key="1">
    <source>
        <dbReference type="SAM" id="Coils"/>
    </source>
</evidence>
<accession>A0A194S9I2</accession>
<dbReference type="PANTHER" id="PTHR37543:SF1">
    <property type="entry name" value="CCCH ZINC FINGER DNA BINDING PROTEIN (AFU_ORTHOLOGUE AFUA_5G12760)"/>
    <property type="match status" value="1"/>
</dbReference>